<dbReference type="InterPro" id="IPR006091">
    <property type="entry name" value="Acyl-CoA_Oxase/DH_mid-dom"/>
</dbReference>
<dbReference type="Proteomes" id="UP000267128">
    <property type="component" value="Unassembled WGS sequence"/>
</dbReference>
<dbReference type="PANTHER" id="PTHR43292">
    <property type="entry name" value="ACYL-COA DEHYDROGENASE"/>
    <property type="match status" value="1"/>
</dbReference>
<comment type="caution">
    <text evidence="10">The sequence shown here is derived from an EMBL/GenBank/DDBJ whole genome shotgun (WGS) entry which is preliminary data.</text>
</comment>
<feature type="domain" description="Acyl-CoA oxidase/dehydrogenase middle" evidence="8">
    <location>
        <begin position="146"/>
        <end position="240"/>
    </location>
</feature>
<dbReference type="GO" id="GO:0050660">
    <property type="term" value="F:flavin adenine dinucleotide binding"/>
    <property type="evidence" value="ECO:0007669"/>
    <property type="project" value="InterPro"/>
</dbReference>
<dbReference type="InterPro" id="IPR013786">
    <property type="entry name" value="AcylCoA_DH/ox_N"/>
</dbReference>
<feature type="domain" description="Acyl-CoA dehydrogenase/oxidase C-terminal" evidence="7">
    <location>
        <begin position="252"/>
        <end position="391"/>
    </location>
</feature>
<evidence type="ECO:0000256" key="2">
    <source>
        <dbReference type="ARBA" id="ARBA00009347"/>
    </source>
</evidence>
<dbReference type="SUPFAM" id="SSF47203">
    <property type="entry name" value="Acyl-CoA dehydrogenase C-terminal domain-like"/>
    <property type="match status" value="1"/>
</dbReference>
<dbReference type="Gene3D" id="1.20.140.10">
    <property type="entry name" value="Butyryl-CoA Dehydrogenase, subunit A, domain 3"/>
    <property type="match status" value="1"/>
</dbReference>
<dbReference type="EMBL" id="RJSE01000007">
    <property type="protein sequence ID" value="RNL62352.1"/>
    <property type="molecule type" value="Genomic_DNA"/>
</dbReference>
<dbReference type="InterPro" id="IPR052161">
    <property type="entry name" value="Mycobact_Acyl-CoA_DH"/>
</dbReference>
<dbReference type="Gene3D" id="2.40.110.10">
    <property type="entry name" value="Butyryl-CoA Dehydrogenase, subunit A, domain 2"/>
    <property type="match status" value="1"/>
</dbReference>
<dbReference type="SUPFAM" id="SSF56645">
    <property type="entry name" value="Acyl-CoA dehydrogenase NM domain-like"/>
    <property type="match status" value="1"/>
</dbReference>
<evidence type="ECO:0000313" key="11">
    <source>
        <dbReference type="Proteomes" id="UP000267128"/>
    </source>
</evidence>
<evidence type="ECO:0000259" key="9">
    <source>
        <dbReference type="Pfam" id="PF02771"/>
    </source>
</evidence>
<dbReference type="FunFam" id="2.40.110.10:FF:000011">
    <property type="entry name" value="Acyl-CoA dehydrogenase FadE34"/>
    <property type="match status" value="1"/>
</dbReference>
<dbReference type="InterPro" id="IPR036250">
    <property type="entry name" value="AcylCo_DH-like_C"/>
</dbReference>
<dbReference type="GO" id="GO:0016627">
    <property type="term" value="F:oxidoreductase activity, acting on the CH-CH group of donors"/>
    <property type="evidence" value="ECO:0007669"/>
    <property type="project" value="InterPro"/>
</dbReference>
<evidence type="ECO:0000256" key="5">
    <source>
        <dbReference type="ARBA" id="ARBA00023002"/>
    </source>
</evidence>
<dbReference type="Pfam" id="PF02771">
    <property type="entry name" value="Acyl-CoA_dh_N"/>
    <property type="match status" value="1"/>
</dbReference>
<protein>
    <submittedName>
        <fullName evidence="10">Acyl-CoA dehydrogenase</fullName>
    </submittedName>
</protein>
<evidence type="ECO:0000256" key="4">
    <source>
        <dbReference type="ARBA" id="ARBA00022827"/>
    </source>
</evidence>
<sequence length="396" mass="43232">MTDRPRAEVAVTDVLAAGPTVAEFAEQARAFLDEHAEHRPDGFPDAMFAQFREMDDVEAWEQSCRQWQRTLFEHGFAGITWPAEVGGRGLSPAHALAWTDLEFEYDVPRGLFGVTLEMIGPTVYTFGTAAQKEHCRRILRGEEVWCQLMSEPGAGSDLAAVSTSARRTEDGWVVNGQKVWTSEARHSRYGYLIARSEPGSERHRGLTAFVVDLEAPGVEVRPLRQMTGGASFAEVFFDDVLLPAEAVLGEVGQGWMVAMTTLGFERFTMFGRSFGRLVRQAADLDWDASDARERFVDVVVQQRGLAAFEEGMHARLLAGSAPGPEAALAKLATGRLVSGLGDAVRRSLGAELALDDPSLDDWRLVLLAGPAFHIAGGTDEIVKSMIAERVLGLPKG</sequence>
<name>A0A3N0CFV9_9ACTN</name>
<proteinExistence type="inferred from homology"/>
<dbReference type="GO" id="GO:0005886">
    <property type="term" value="C:plasma membrane"/>
    <property type="evidence" value="ECO:0007669"/>
    <property type="project" value="TreeGrafter"/>
</dbReference>
<keyword evidence="3 6" id="KW-0285">Flavoprotein</keyword>
<dbReference type="Pfam" id="PF02770">
    <property type="entry name" value="Acyl-CoA_dh_M"/>
    <property type="match status" value="1"/>
</dbReference>
<dbReference type="InterPro" id="IPR046373">
    <property type="entry name" value="Acyl-CoA_Oxase/DH_mid-dom_sf"/>
</dbReference>
<evidence type="ECO:0000256" key="1">
    <source>
        <dbReference type="ARBA" id="ARBA00001974"/>
    </source>
</evidence>
<dbReference type="OrthoDB" id="4577375at2"/>
<dbReference type="AlphaFoldDB" id="A0A3N0CFV9"/>
<keyword evidence="11" id="KW-1185">Reference proteome</keyword>
<reference evidence="10 11" key="1">
    <citation type="submission" date="2018-11" db="EMBL/GenBank/DDBJ databases">
        <authorList>
            <person name="Li F."/>
        </authorList>
    </citation>
    <scope>NUCLEOTIDE SEQUENCE [LARGE SCALE GENOMIC DNA]</scope>
    <source>
        <strain evidence="10 11">Gsoil 097</strain>
    </source>
</reference>
<gene>
    <name evidence="10" type="ORF">EFK50_11275</name>
</gene>
<organism evidence="10 11">
    <name type="scientific">Nocardioides marmoriginsengisoli</name>
    <dbReference type="NCBI Taxonomy" id="661483"/>
    <lineage>
        <taxon>Bacteria</taxon>
        <taxon>Bacillati</taxon>
        <taxon>Actinomycetota</taxon>
        <taxon>Actinomycetes</taxon>
        <taxon>Propionibacteriales</taxon>
        <taxon>Nocardioidaceae</taxon>
        <taxon>Nocardioides</taxon>
    </lineage>
</organism>
<dbReference type="InterPro" id="IPR009100">
    <property type="entry name" value="AcylCoA_DH/oxidase_NM_dom_sf"/>
</dbReference>
<evidence type="ECO:0000313" key="10">
    <source>
        <dbReference type="EMBL" id="RNL62352.1"/>
    </source>
</evidence>
<dbReference type="Gene3D" id="1.10.540.10">
    <property type="entry name" value="Acyl-CoA dehydrogenase/oxidase, N-terminal domain"/>
    <property type="match status" value="1"/>
</dbReference>
<feature type="domain" description="Acyl-CoA dehydrogenase/oxidase N-terminal" evidence="9">
    <location>
        <begin position="54"/>
        <end position="134"/>
    </location>
</feature>
<evidence type="ECO:0000256" key="3">
    <source>
        <dbReference type="ARBA" id="ARBA00022630"/>
    </source>
</evidence>
<dbReference type="InterPro" id="IPR009075">
    <property type="entry name" value="AcylCo_DH/oxidase_C"/>
</dbReference>
<keyword evidence="4 6" id="KW-0274">FAD</keyword>
<evidence type="ECO:0000259" key="8">
    <source>
        <dbReference type="Pfam" id="PF02770"/>
    </source>
</evidence>
<dbReference type="PANTHER" id="PTHR43292:SF4">
    <property type="entry name" value="ACYL-COA DEHYDROGENASE FADE34"/>
    <property type="match status" value="1"/>
</dbReference>
<evidence type="ECO:0000256" key="6">
    <source>
        <dbReference type="RuleBase" id="RU362125"/>
    </source>
</evidence>
<keyword evidence="5 6" id="KW-0560">Oxidoreductase</keyword>
<accession>A0A3N0CFV9</accession>
<dbReference type="InterPro" id="IPR037069">
    <property type="entry name" value="AcylCoA_DH/ox_N_sf"/>
</dbReference>
<comment type="cofactor">
    <cofactor evidence="1 6">
        <name>FAD</name>
        <dbReference type="ChEBI" id="CHEBI:57692"/>
    </cofactor>
</comment>
<comment type="similarity">
    <text evidence="2 6">Belongs to the acyl-CoA dehydrogenase family.</text>
</comment>
<evidence type="ECO:0000259" key="7">
    <source>
        <dbReference type="Pfam" id="PF00441"/>
    </source>
</evidence>
<dbReference type="Pfam" id="PF00441">
    <property type="entry name" value="Acyl-CoA_dh_1"/>
    <property type="match status" value="1"/>
</dbReference>